<gene>
    <name evidence="2" type="ORF">XENOCAPTIV_021835</name>
</gene>
<reference evidence="2 3" key="1">
    <citation type="submission" date="2021-06" db="EMBL/GenBank/DDBJ databases">
        <authorList>
            <person name="Palmer J.M."/>
        </authorList>
    </citation>
    <scope>NUCLEOTIDE SEQUENCE [LARGE SCALE GENOMIC DNA]</scope>
    <source>
        <strain evidence="2 3">XC_2019</strain>
        <tissue evidence="2">Muscle</tissue>
    </source>
</reference>
<keyword evidence="3" id="KW-1185">Reference proteome</keyword>
<feature type="region of interest" description="Disordered" evidence="1">
    <location>
        <begin position="1"/>
        <end position="23"/>
    </location>
</feature>
<sequence>MRIKAHKCHPIRTQTNTDTAPTVLPTIRHHNAHTEQHRKGQPPKEKTSKVWLLQNYFLSVFPLQLFVCKSVKMEASVSDRTLVSVLRAGKVCTVKHRSVNGRV</sequence>
<dbReference type="EMBL" id="JAHRIN010042490">
    <property type="protein sequence ID" value="MEQ2206052.1"/>
    <property type="molecule type" value="Genomic_DNA"/>
</dbReference>
<evidence type="ECO:0000256" key="1">
    <source>
        <dbReference type="SAM" id="MobiDB-lite"/>
    </source>
</evidence>
<accession>A0ABV0REE5</accession>
<dbReference type="Proteomes" id="UP001434883">
    <property type="component" value="Unassembled WGS sequence"/>
</dbReference>
<feature type="compositionally biased region" description="Basic residues" evidence="1">
    <location>
        <begin position="1"/>
        <end position="10"/>
    </location>
</feature>
<protein>
    <submittedName>
        <fullName evidence="2">Uncharacterized protein</fullName>
    </submittedName>
</protein>
<comment type="caution">
    <text evidence="2">The sequence shown here is derived from an EMBL/GenBank/DDBJ whole genome shotgun (WGS) entry which is preliminary data.</text>
</comment>
<evidence type="ECO:0000313" key="2">
    <source>
        <dbReference type="EMBL" id="MEQ2206052.1"/>
    </source>
</evidence>
<name>A0ABV0REE5_9TELE</name>
<evidence type="ECO:0000313" key="3">
    <source>
        <dbReference type="Proteomes" id="UP001434883"/>
    </source>
</evidence>
<organism evidence="2 3">
    <name type="scientific">Xenoophorus captivus</name>
    <dbReference type="NCBI Taxonomy" id="1517983"/>
    <lineage>
        <taxon>Eukaryota</taxon>
        <taxon>Metazoa</taxon>
        <taxon>Chordata</taxon>
        <taxon>Craniata</taxon>
        <taxon>Vertebrata</taxon>
        <taxon>Euteleostomi</taxon>
        <taxon>Actinopterygii</taxon>
        <taxon>Neopterygii</taxon>
        <taxon>Teleostei</taxon>
        <taxon>Neoteleostei</taxon>
        <taxon>Acanthomorphata</taxon>
        <taxon>Ovalentaria</taxon>
        <taxon>Atherinomorphae</taxon>
        <taxon>Cyprinodontiformes</taxon>
        <taxon>Goodeidae</taxon>
        <taxon>Xenoophorus</taxon>
    </lineage>
</organism>
<proteinExistence type="predicted"/>